<keyword evidence="1" id="KW-0521">NADP</keyword>
<comment type="caution">
    <text evidence="3">The sequence shown here is derived from an EMBL/GenBank/DDBJ whole genome shotgun (WGS) entry which is preliminary data.</text>
</comment>
<dbReference type="SMART" id="SM00829">
    <property type="entry name" value="PKS_ER"/>
    <property type="match status" value="1"/>
</dbReference>
<feature type="domain" description="Enoyl reductase (ER)" evidence="2">
    <location>
        <begin position="10"/>
        <end position="338"/>
    </location>
</feature>
<reference evidence="3 4" key="1">
    <citation type="submission" date="2019-08" db="EMBL/GenBank/DDBJ databases">
        <title>Genone of Arthrobacter echini P9.</title>
        <authorList>
            <person name="Bowman J.P."/>
        </authorList>
    </citation>
    <scope>NUCLEOTIDE SEQUENCE [LARGE SCALE GENOMIC DNA]</scope>
    <source>
        <strain evidence="3 4">P9</strain>
    </source>
</reference>
<dbReference type="Gene3D" id="3.90.180.10">
    <property type="entry name" value="Medium-chain alcohol dehydrogenases, catalytic domain"/>
    <property type="match status" value="1"/>
</dbReference>
<dbReference type="InterPro" id="IPR051603">
    <property type="entry name" value="Zinc-ADH_QOR/CCCR"/>
</dbReference>
<name>A0A5D0XUC8_9MICC</name>
<dbReference type="PANTHER" id="PTHR44154">
    <property type="entry name" value="QUINONE OXIDOREDUCTASE"/>
    <property type="match status" value="1"/>
</dbReference>
<evidence type="ECO:0000256" key="1">
    <source>
        <dbReference type="ARBA" id="ARBA00022857"/>
    </source>
</evidence>
<organism evidence="3 4">
    <name type="scientific">Arthrobacter echini</name>
    <dbReference type="NCBI Taxonomy" id="1529066"/>
    <lineage>
        <taxon>Bacteria</taxon>
        <taxon>Bacillati</taxon>
        <taxon>Actinomycetota</taxon>
        <taxon>Actinomycetes</taxon>
        <taxon>Micrococcales</taxon>
        <taxon>Micrococcaceae</taxon>
        <taxon>Arthrobacter</taxon>
    </lineage>
</organism>
<dbReference type="EMBL" id="VSLD01000001">
    <property type="protein sequence ID" value="TYD00278.1"/>
    <property type="molecule type" value="Genomic_DNA"/>
</dbReference>
<dbReference type="Pfam" id="PF08240">
    <property type="entry name" value="ADH_N"/>
    <property type="match status" value="1"/>
</dbReference>
<evidence type="ECO:0000313" key="4">
    <source>
        <dbReference type="Proteomes" id="UP000323410"/>
    </source>
</evidence>
<keyword evidence="4" id="KW-1185">Reference proteome</keyword>
<dbReference type="AlphaFoldDB" id="A0A5D0XUC8"/>
<dbReference type="RefSeq" id="WP_148599584.1">
    <property type="nucleotide sequence ID" value="NZ_VSLD01000001.1"/>
</dbReference>
<dbReference type="Gene3D" id="3.40.50.720">
    <property type="entry name" value="NAD(P)-binding Rossmann-like Domain"/>
    <property type="match status" value="1"/>
</dbReference>
<dbReference type="GO" id="GO:0016491">
    <property type="term" value="F:oxidoreductase activity"/>
    <property type="evidence" value="ECO:0007669"/>
    <property type="project" value="InterPro"/>
</dbReference>
<evidence type="ECO:0000313" key="3">
    <source>
        <dbReference type="EMBL" id="TYD00278.1"/>
    </source>
</evidence>
<sequence length="343" mass="35090">MKAIVYRATGDSSVLELADRGARDPGPGEVRVRIVVSAVNPTDWKSRRGTAPGEALPFPEVVPNQDGAGVVDAVGPGVEGLHIGDRVWVVLAAYQRADGGTAQEFTVLPAEQVFSLPESAGFDLGASLGVPAVTAHRALTIAEDGPRRLHPGALADTVVLVAGGAGAVGHAAIQLAKWAGAVVITTVSGPAKAALATAAGADHVIDYRAGDPAAEIRRIAPQGVDQIVEVAPAQNADLDLAVIRNRGSIAVYANNGGDQVSLDVRKHFSLNVRYQFVLLYTVGMPDVHAAAEDINAAIVDGALPVGETAGLPLHRFVLADTAAAHAAVEEGITGKVLIDVSAG</sequence>
<proteinExistence type="predicted"/>
<dbReference type="Pfam" id="PF00107">
    <property type="entry name" value="ADH_zinc_N"/>
    <property type="match status" value="1"/>
</dbReference>
<protein>
    <submittedName>
        <fullName evidence="3">NADPH:quinone reductase</fullName>
    </submittedName>
</protein>
<dbReference type="OrthoDB" id="7355832at2"/>
<dbReference type="SUPFAM" id="SSF50129">
    <property type="entry name" value="GroES-like"/>
    <property type="match status" value="1"/>
</dbReference>
<dbReference type="InterPro" id="IPR020843">
    <property type="entry name" value="ER"/>
</dbReference>
<accession>A0A5D0XUC8</accession>
<dbReference type="PANTHER" id="PTHR44154:SF1">
    <property type="entry name" value="QUINONE OXIDOREDUCTASE"/>
    <property type="match status" value="1"/>
</dbReference>
<dbReference type="CDD" id="cd08253">
    <property type="entry name" value="zeta_crystallin"/>
    <property type="match status" value="1"/>
</dbReference>
<dbReference type="Proteomes" id="UP000323410">
    <property type="component" value="Unassembled WGS sequence"/>
</dbReference>
<dbReference type="InterPro" id="IPR013149">
    <property type="entry name" value="ADH-like_C"/>
</dbReference>
<dbReference type="InterPro" id="IPR013154">
    <property type="entry name" value="ADH-like_N"/>
</dbReference>
<dbReference type="InterPro" id="IPR036291">
    <property type="entry name" value="NAD(P)-bd_dom_sf"/>
</dbReference>
<evidence type="ECO:0000259" key="2">
    <source>
        <dbReference type="SMART" id="SM00829"/>
    </source>
</evidence>
<dbReference type="SUPFAM" id="SSF51735">
    <property type="entry name" value="NAD(P)-binding Rossmann-fold domains"/>
    <property type="match status" value="1"/>
</dbReference>
<dbReference type="InterPro" id="IPR011032">
    <property type="entry name" value="GroES-like_sf"/>
</dbReference>
<gene>
    <name evidence="3" type="ORF">FQ377_02120</name>
</gene>